<dbReference type="InterPro" id="IPR004843">
    <property type="entry name" value="Calcineurin-like_PHP"/>
</dbReference>
<feature type="region of interest" description="Disordered" evidence="1">
    <location>
        <begin position="268"/>
        <end position="305"/>
    </location>
</feature>
<dbReference type="Pfam" id="PF00149">
    <property type="entry name" value="Metallophos"/>
    <property type="match status" value="1"/>
</dbReference>
<evidence type="ECO:0000256" key="1">
    <source>
        <dbReference type="SAM" id="MobiDB-lite"/>
    </source>
</evidence>
<keyword evidence="4" id="KW-1185">Reference proteome</keyword>
<dbReference type="GO" id="GO:0016787">
    <property type="term" value="F:hydrolase activity"/>
    <property type="evidence" value="ECO:0007669"/>
    <property type="project" value="InterPro"/>
</dbReference>
<reference evidence="3 4" key="1">
    <citation type="journal article" date="2018" name="Int. J. Syst. Evol. Microbiol.">
        <title>Mesosutterella multiformis gen. nov., sp. nov., a member of the family Sutterellaceae and Sutterella megalosphaeroides sp. nov., isolated from human faeces.</title>
        <authorList>
            <person name="Sakamoto M."/>
            <person name="Ikeyama N."/>
            <person name="Kunihiro T."/>
            <person name="Iino T."/>
            <person name="Yuki M."/>
            <person name="Ohkuma M."/>
        </authorList>
    </citation>
    <scope>NUCLEOTIDE SEQUENCE [LARGE SCALE GENOMIC DNA]</scope>
    <source>
        <strain evidence="3 4">4NBBH2</strain>
    </source>
</reference>
<protein>
    <recommendedName>
        <fullName evidence="2">Calcineurin-like phosphoesterase domain-containing protein</fullName>
    </recommendedName>
</protein>
<dbReference type="SUPFAM" id="SSF56300">
    <property type="entry name" value="Metallo-dependent phosphatases"/>
    <property type="match status" value="1"/>
</dbReference>
<dbReference type="Proteomes" id="UP000266091">
    <property type="component" value="Unassembled WGS sequence"/>
</dbReference>
<dbReference type="EMBL" id="BGZJ01000002">
    <property type="protein sequence ID" value="GBO94527.1"/>
    <property type="molecule type" value="Genomic_DNA"/>
</dbReference>
<evidence type="ECO:0000259" key="2">
    <source>
        <dbReference type="Pfam" id="PF00149"/>
    </source>
</evidence>
<evidence type="ECO:0000313" key="4">
    <source>
        <dbReference type="Proteomes" id="UP000266091"/>
    </source>
</evidence>
<dbReference type="CDD" id="cd00838">
    <property type="entry name" value="MPP_superfamily"/>
    <property type="match status" value="1"/>
</dbReference>
<feature type="compositionally biased region" description="Low complexity" evidence="1">
    <location>
        <begin position="281"/>
        <end position="294"/>
    </location>
</feature>
<dbReference type="InterPro" id="IPR029052">
    <property type="entry name" value="Metallo-depent_PP-like"/>
</dbReference>
<feature type="compositionally biased region" description="Basic and acidic residues" evidence="1">
    <location>
        <begin position="295"/>
        <end position="305"/>
    </location>
</feature>
<dbReference type="AlphaFoldDB" id="A0A388SDU8"/>
<accession>A0A388SDU8</accession>
<comment type="caution">
    <text evidence="3">The sequence shown here is derived from an EMBL/GenBank/DDBJ whole genome shotgun (WGS) entry which is preliminary data.</text>
</comment>
<sequence length="305" mass="34745">MAGKKDTKKKKVLFVGDTHAEFAFMNYALKELKPDVAIVVGDFGYWRKSDFEESGTEPGYFFDSLVNDQTKVYFCDGNHENHKLLRELVAEHGSDKPIRIRKRLYYMPRGSTLKLNGKRYLFVGGALSIDKEFREPGKTWFPEELLTEPEVKAIMKTVDLDKIDVMVTHTVPSVGIDDVCKACQLQRDWLLGTVSEDNLQLLFERLPRVRDWYFGHWHQTAEFTVPRSRVNFHMLNMTPYEGCLRGKGYSKKRLARVEKEYMERLEAEAAAAEAEAEAVPEEALGSETPEAAEVPAEKPEAAGGL</sequence>
<evidence type="ECO:0000313" key="3">
    <source>
        <dbReference type="EMBL" id="GBO94527.1"/>
    </source>
</evidence>
<dbReference type="Gene3D" id="3.60.21.10">
    <property type="match status" value="1"/>
</dbReference>
<proteinExistence type="predicted"/>
<feature type="domain" description="Calcineurin-like phosphoesterase" evidence="2">
    <location>
        <begin position="11"/>
        <end position="219"/>
    </location>
</feature>
<gene>
    <name evidence="3" type="ORF">MESMUL_18810</name>
</gene>
<organism evidence="3 4">
    <name type="scientific">Mesosutterella multiformis</name>
    <dbReference type="NCBI Taxonomy" id="2259133"/>
    <lineage>
        <taxon>Bacteria</taxon>
        <taxon>Pseudomonadati</taxon>
        <taxon>Pseudomonadota</taxon>
        <taxon>Betaproteobacteria</taxon>
        <taxon>Burkholderiales</taxon>
        <taxon>Sutterellaceae</taxon>
        <taxon>Mesosutterella</taxon>
    </lineage>
</organism>
<dbReference type="OrthoDB" id="5380150at2"/>
<dbReference type="RefSeq" id="WP_116270780.1">
    <property type="nucleotide sequence ID" value="NZ_BGZJ01000002.1"/>
</dbReference>
<name>A0A388SDU8_9BURK</name>